<evidence type="ECO:0000256" key="2">
    <source>
        <dbReference type="SAM" id="SignalP"/>
    </source>
</evidence>
<feature type="compositionally biased region" description="Basic and acidic residues" evidence="1">
    <location>
        <begin position="425"/>
        <end position="443"/>
    </location>
</feature>
<reference evidence="3 4" key="1">
    <citation type="submission" date="2022-05" db="EMBL/GenBank/DDBJ databases">
        <title>Genome Sequencing of Bee-Associated Microbes.</title>
        <authorList>
            <person name="Dunlap C."/>
        </authorList>
    </citation>
    <scope>NUCLEOTIDE SEQUENCE [LARGE SCALE GENOMIC DNA]</scope>
    <source>
        <strain evidence="3 4">NRRL NRS-750</strain>
    </source>
</reference>
<keyword evidence="2" id="KW-0732">Signal</keyword>
<name>A0ABT4E4K5_PAEAL</name>
<evidence type="ECO:0000313" key="3">
    <source>
        <dbReference type="EMBL" id="MCY9528664.1"/>
    </source>
</evidence>
<comment type="caution">
    <text evidence="3">The sequence shown here is derived from an EMBL/GenBank/DDBJ whole genome shotgun (WGS) entry which is preliminary data.</text>
</comment>
<evidence type="ECO:0000256" key="1">
    <source>
        <dbReference type="SAM" id="MobiDB-lite"/>
    </source>
</evidence>
<keyword evidence="4" id="KW-1185">Reference proteome</keyword>
<dbReference type="Proteomes" id="UP001527090">
    <property type="component" value="Unassembled WGS sequence"/>
</dbReference>
<dbReference type="EMBL" id="JAMDLY010000006">
    <property type="protein sequence ID" value="MCY9528664.1"/>
    <property type="molecule type" value="Genomic_DNA"/>
</dbReference>
<feature type="chain" id="PRO_5045996839" description="DUF5067 domain-containing protein" evidence="2">
    <location>
        <begin position="22"/>
        <end position="859"/>
    </location>
</feature>
<feature type="region of interest" description="Disordered" evidence="1">
    <location>
        <begin position="34"/>
        <end position="54"/>
    </location>
</feature>
<proteinExistence type="predicted"/>
<feature type="compositionally biased region" description="Polar residues" evidence="1">
    <location>
        <begin position="34"/>
        <end position="45"/>
    </location>
</feature>
<sequence length="859" mass="95603">MKRTTAIATMLSLSLILGASAFPTANIYAANTKNATKQQNTSKQTKPAAKPTPVHTLSELKPIRLTAKSAVKLTDVNMYKQDESNILTYTLTYYNNDQRSLPLIDYWTKVRTKGGTVYSSVLTTKDKEKKTVPGLSEMSVTYYAKVAKGLTINDLFFDIIKWDFSKAGFENRLGSFQIPTWMTASTVVGKSSTVRMNDIPIKTSIDRVTSMLNEDMNYVNVAVNVENLGFKALENPTYKYVIKTASGSSYPLVPDSASKEYKLQPSEKKTLNFMTAIPKSVVIKNLELQLLTEDETAKINLPVATLKLPASNAATSVIPANKEQVITIDKAKVSTKILNGWANQSFEENDITLTFQFENLSNRPVTIPKYEFVLKGPNGLSVPIPTKSLDNLTLKAMEKRPITLSAIVSTDVPLEQLKLQLNKPGDSEQKDPTKPETNQKDSNFKFPEGTYKLPDLQSMRNQTGIEYDVQHSKGNLGITIESLQRLPWLDGDVLSAKLKIKNKETKTIQLPALEGVFKLDTSGVSGKTQVISSNGALIIGAREVVDVYIITKVPSYMDFSQVQTALMEKIGETDSAPIIQFTNGGKLSKLPVVEFGKVYNLTTQGRKADIEVKNSKVYEGAVEQIIYTDLVMKSQEERQTILSQMVAYYRSDDGRYYKANLSQVQGPTSPQGLNVVTAWVKVPKTVNKTDLQLIIGEGITENKLTPPKGESDGYINAVAMDLKVVQPTVQRDFVNLDLFPYSLTLYNFYVTANRSSNLSIEFSYDMARQLEYNMGDYGHKLVIEIVDSSGKRFEKEIDFVKEFTEGKNKSFSTSISDAFFEKIENGGFQLTLYDVFDKEKIKLASHGSAYNIRNAKTAD</sequence>
<feature type="region of interest" description="Disordered" evidence="1">
    <location>
        <begin position="421"/>
        <end position="448"/>
    </location>
</feature>
<dbReference type="RefSeq" id="WP_268631789.1">
    <property type="nucleotide sequence ID" value="NZ_JAMDLY010000006.1"/>
</dbReference>
<feature type="signal peptide" evidence="2">
    <location>
        <begin position="1"/>
        <end position="21"/>
    </location>
</feature>
<organism evidence="3 4">
    <name type="scientific">Paenibacillus alvei</name>
    <name type="common">Bacillus alvei</name>
    <dbReference type="NCBI Taxonomy" id="44250"/>
    <lineage>
        <taxon>Bacteria</taxon>
        <taxon>Bacillati</taxon>
        <taxon>Bacillota</taxon>
        <taxon>Bacilli</taxon>
        <taxon>Bacillales</taxon>
        <taxon>Paenibacillaceae</taxon>
        <taxon>Paenibacillus</taxon>
    </lineage>
</organism>
<evidence type="ECO:0000313" key="4">
    <source>
        <dbReference type="Proteomes" id="UP001527090"/>
    </source>
</evidence>
<accession>A0ABT4E4K5</accession>
<gene>
    <name evidence="3" type="ORF">M5X04_04835</name>
</gene>
<evidence type="ECO:0008006" key="5">
    <source>
        <dbReference type="Google" id="ProtNLM"/>
    </source>
</evidence>
<protein>
    <recommendedName>
        <fullName evidence="5">DUF5067 domain-containing protein</fullName>
    </recommendedName>
</protein>